<dbReference type="EMBL" id="AZDA01000093">
    <property type="protein sequence ID" value="KRK34270.1"/>
    <property type="molecule type" value="Genomic_DNA"/>
</dbReference>
<keyword evidence="8" id="KW-1185">Reference proteome</keyword>
<keyword evidence="3 4" id="KW-0342">GTP-binding</keyword>
<evidence type="ECO:0000256" key="4">
    <source>
        <dbReference type="PIRNR" id="PIRNR006230"/>
    </source>
</evidence>
<feature type="binding site" evidence="5">
    <location>
        <begin position="59"/>
        <end position="62"/>
    </location>
    <ligand>
        <name>GTP</name>
        <dbReference type="ChEBI" id="CHEBI:37565"/>
    </ligand>
</feature>
<evidence type="ECO:0000256" key="5">
    <source>
        <dbReference type="PIRSR" id="PIRSR006230-1"/>
    </source>
</evidence>
<feature type="binding site" evidence="5">
    <location>
        <position position="176"/>
    </location>
    <ligand>
        <name>GTP</name>
        <dbReference type="ChEBI" id="CHEBI:37565"/>
    </ligand>
</feature>
<dbReference type="InterPro" id="IPR030378">
    <property type="entry name" value="G_CP_dom"/>
</dbReference>
<dbReference type="PIRSF" id="PIRSF006230">
    <property type="entry name" value="MG442"/>
    <property type="match status" value="1"/>
</dbReference>
<keyword evidence="2 4" id="KW-0547">Nucleotide-binding</keyword>
<dbReference type="NCBIfam" id="TIGR03596">
    <property type="entry name" value="GTPase_YlqF"/>
    <property type="match status" value="1"/>
</dbReference>
<dbReference type="Gene3D" id="1.10.1580.10">
    <property type="match status" value="1"/>
</dbReference>
<dbReference type="Proteomes" id="UP000051461">
    <property type="component" value="Unassembled WGS sequence"/>
</dbReference>
<reference evidence="7 8" key="1">
    <citation type="journal article" date="2015" name="Genome Announc.">
        <title>Expanding the biotechnology potential of lactobacilli through comparative genomics of 213 strains and associated genera.</title>
        <authorList>
            <person name="Sun Z."/>
            <person name="Harris H.M."/>
            <person name="McCann A."/>
            <person name="Guo C."/>
            <person name="Argimon S."/>
            <person name="Zhang W."/>
            <person name="Yang X."/>
            <person name="Jeffery I.B."/>
            <person name="Cooney J.C."/>
            <person name="Kagawa T.F."/>
            <person name="Liu W."/>
            <person name="Song Y."/>
            <person name="Salvetti E."/>
            <person name="Wrobel A."/>
            <person name="Rasinkangas P."/>
            <person name="Parkhill J."/>
            <person name="Rea M.C."/>
            <person name="O'Sullivan O."/>
            <person name="Ritari J."/>
            <person name="Douillard F.P."/>
            <person name="Paul Ross R."/>
            <person name="Yang R."/>
            <person name="Briner A.E."/>
            <person name="Felis G.E."/>
            <person name="de Vos W.M."/>
            <person name="Barrangou R."/>
            <person name="Klaenhammer T.R."/>
            <person name="Caufield P.W."/>
            <person name="Cui Y."/>
            <person name="Zhang H."/>
            <person name="O'Toole P.W."/>
        </authorList>
    </citation>
    <scope>NUCLEOTIDE SEQUENCE [LARGE SCALE GENOMIC DNA]</scope>
    <source>
        <strain evidence="7 8">DSM 20003</strain>
    </source>
</reference>
<dbReference type="GO" id="GO:0006412">
    <property type="term" value="P:translation"/>
    <property type="evidence" value="ECO:0007669"/>
    <property type="project" value="TreeGrafter"/>
</dbReference>
<dbReference type="InterPro" id="IPR023179">
    <property type="entry name" value="GTP-bd_ortho_bundle_sf"/>
</dbReference>
<protein>
    <recommendedName>
        <fullName evidence="1 4">Ribosome biogenesis GTPase A</fullName>
    </recommendedName>
</protein>
<dbReference type="OrthoDB" id="9779790at2"/>
<evidence type="ECO:0000313" key="8">
    <source>
        <dbReference type="Proteomes" id="UP000051461"/>
    </source>
</evidence>
<dbReference type="SUPFAM" id="SSF52540">
    <property type="entry name" value="P-loop containing nucleoside triphosphate hydrolases"/>
    <property type="match status" value="1"/>
</dbReference>
<comment type="function">
    <text evidence="4">Required for a late step of 50S ribosomal subunit assembly. Has GTPase activity.</text>
</comment>
<dbReference type="RefSeq" id="WP_057905245.1">
    <property type="nucleotide sequence ID" value="NZ_AZDA01000093.1"/>
</dbReference>
<dbReference type="AlphaFoldDB" id="A0A0R1GJK1"/>
<dbReference type="InterPro" id="IPR016478">
    <property type="entry name" value="GTPase_MTG1"/>
</dbReference>
<organism evidence="7 8">
    <name type="scientific">Loigolactobacillus bifermentans DSM 20003</name>
    <dbReference type="NCBI Taxonomy" id="1423726"/>
    <lineage>
        <taxon>Bacteria</taxon>
        <taxon>Bacillati</taxon>
        <taxon>Bacillota</taxon>
        <taxon>Bacilli</taxon>
        <taxon>Lactobacillales</taxon>
        <taxon>Lactobacillaceae</taxon>
        <taxon>Loigolactobacillus</taxon>
    </lineage>
</organism>
<dbReference type="FunFam" id="3.40.50.300:FF:000590">
    <property type="entry name" value="Ribosome biogenesis GTPase A"/>
    <property type="match status" value="1"/>
</dbReference>
<keyword evidence="4" id="KW-0963">Cytoplasm</keyword>
<comment type="similarity">
    <text evidence="4">Belongs to the TRAFAC class YlqF/YawG GTPase family. MTG1 subfamily.</text>
</comment>
<dbReference type="GO" id="GO:0003924">
    <property type="term" value="F:GTPase activity"/>
    <property type="evidence" value="ECO:0007669"/>
    <property type="project" value="TreeGrafter"/>
</dbReference>
<feature type="binding site" evidence="5">
    <location>
        <begin position="132"/>
        <end position="137"/>
    </location>
    <ligand>
        <name>GTP</name>
        <dbReference type="ChEBI" id="CHEBI:37565"/>
    </ligand>
</feature>
<name>A0A0R1GJK1_9LACO</name>
<feature type="domain" description="CP-type G" evidence="6">
    <location>
        <begin position="15"/>
        <end position="180"/>
    </location>
</feature>
<comment type="subcellular location">
    <subcellularLocation>
        <location evidence="4">Cytoplasm</location>
    </subcellularLocation>
</comment>
<dbReference type="PROSITE" id="PS51721">
    <property type="entry name" value="G_CP"/>
    <property type="match status" value="1"/>
</dbReference>
<dbReference type="PANTHER" id="PTHR45782">
    <property type="entry name" value="MITOCHONDRIAL RIBOSOME-ASSOCIATED GTPASE 1"/>
    <property type="match status" value="1"/>
</dbReference>
<comment type="caution">
    <text evidence="7">The sequence shown here is derived from an EMBL/GenBank/DDBJ whole genome shotgun (WGS) entry which is preliminary data.</text>
</comment>
<evidence type="ECO:0000259" key="6">
    <source>
        <dbReference type="PROSITE" id="PS51721"/>
    </source>
</evidence>
<dbReference type="InterPro" id="IPR006073">
    <property type="entry name" value="GTP-bd"/>
</dbReference>
<dbReference type="CDD" id="cd01856">
    <property type="entry name" value="YlqF"/>
    <property type="match status" value="1"/>
</dbReference>
<evidence type="ECO:0000256" key="3">
    <source>
        <dbReference type="ARBA" id="ARBA00023134"/>
    </source>
</evidence>
<dbReference type="GO" id="GO:0005525">
    <property type="term" value="F:GTP binding"/>
    <property type="evidence" value="ECO:0007669"/>
    <property type="project" value="UniProtKB-KW"/>
</dbReference>
<dbReference type="Gene3D" id="3.40.50.300">
    <property type="entry name" value="P-loop containing nucleotide triphosphate hydrolases"/>
    <property type="match status" value="1"/>
</dbReference>
<sequence>MATIQWYPGHMAKAKREVQERLKLVDIVFEIVDARLPWSSRNPVLDQLIQDKPRLLILNKADLADPNQTQQWLNYARTTLNIPALAIDSQHQQNAKQIEQLAQQVLADKIARQREKGIQNKAIKAICIGIPNSGKSTILNRLVKRNVAITGNHPGVTKKQQWLKAGQQLALLDTPGILWPKFEDPIIGKKLALTGAIKDSLYHADDVALYALAFFKQYFPDRLVQRYHVTTADLAQPLPDLLLQITQKLGFRDDYDRASERIIIDCRKGKLGRFTLDHVQEVADDTLDD</sequence>
<evidence type="ECO:0000256" key="2">
    <source>
        <dbReference type="ARBA" id="ARBA00022741"/>
    </source>
</evidence>
<dbReference type="InterPro" id="IPR027417">
    <property type="entry name" value="P-loop_NTPase"/>
</dbReference>
<dbReference type="STRING" id="1423726.FC07_GL000836"/>
<accession>A0A0R1GJK1</accession>
<dbReference type="PANTHER" id="PTHR45782:SF4">
    <property type="entry name" value="MITOCHONDRIAL RIBOSOME-ASSOCIATED GTPASE 1"/>
    <property type="match status" value="1"/>
</dbReference>
<dbReference type="Pfam" id="PF01926">
    <property type="entry name" value="MMR_HSR1"/>
    <property type="match status" value="1"/>
</dbReference>
<dbReference type="PATRIC" id="fig|1423726.3.peg.859"/>
<gene>
    <name evidence="7" type="ORF">FC07_GL000836</name>
</gene>
<evidence type="ECO:0000313" key="7">
    <source>
        <dbReference type="EMBL" id="KRK34270.1"/>
    </source>
</evidence>
<proteinExistence type="inferred from homology"/>
<evidence type="ECO:0000256" key="1">
    <source>
        <dbReference type="ARBA" id="ARBA00014898"/>
    </source>
</evidence>
<dbReference type="GO" id="GO:0005737">
    <property type="term" value="C:cytoplasm"/>
    <property type="evidence" value="ECO:0007669"/>
    <property type="project" value="UniProtKB-SubCell"/>
</dbReference>
<dbReference type="InterPro" id="IPR019991">
    <property type="entry name" value="GTP-bd_ribosome_bgen"/>
</dbReference>